<dbReference type="GO" id="GO:0006355">
    <property type="term" value="P:regulation of DNA-templated transcription"/>
    <property type="evidence" value="ECO:0007669"/>
    <property type="project" value="InterPro"/>
</dbReference>
<comment type="caution">
    <text evidence="6">The sequence shown here is derived from an EMBL/GenBank/DDBJ whole genome shotgun (WGS) entry which is preliminary data.</text>
</comment>
<evidence type="ECO:0000313" key="7">
    <source>
        <dbReference type="Proteomes" id="UP000051841"/>
    </source>
</evidence>
<keyword evidence="7" id="KW-1185">Reference proteome</keyword>
<keyword evidence="3" id="KW-0804">Transcription</keyword>
<evidence type="ECO:0008006" key="8">
    <source>
        <dbReference type="Google" id="ProtNLM"/>
    </source>
</evidence>
<keyword evidence="2" id="KW-0238">DNA-binding</keyword>
<dbReference type="PROSITE" id="PS50042">
    <property type="entry name" value="CNMP_BINDING_3"/>
    <property type="match status" value="1"/>
</dbReference>
<keyword evidence="1" id="KW-0805">Transcription regulation</keyword>
<evidence type="ECO:0000256" key="2">
    <source>
        <dbReference type="ARBA" id="ARBA00023125"/>
    </source>
</evidence>
<dbReference type="CDD" id="cd00038">
    <property type="entry name" value="CAP_ED"/>
    <property type="match status" value="1"/>
</dbReference>
<protein>
    <recommendedName>
        <fullName evidence="8">Cyclic nucleotide-binding domain-containing protein</fullName>
    </recommendedName>
</protein>
<dbReference type="SUPFAM" id="SSF46785">
    <property type="entry name" value="Winged helix' DNA-binding domain"/>
    <property type="match status" value="1"/>
</dbReference>
<evidence type="ECO:0000259" key="5">
    <source>
        <dbReference type="PROSITE" id="PS51063"/>
    </source>
</evidence>
<evidence type="ECO:0000256" key="1">
    <source>
        <dbReference type="ARBA" id="ARBA00023015"/>
    </source>
</evidence>
<evidence type="ECO:0000259" key="4">
    <source>
        <dbReference type="PROSITE" id="PS50042"/>
    </source>
</evidence>
<dbReference type="InterPro" id="IPR018490">
    <property type="entry name" value="cNMP-bd_dom_sf"/>
</dbReference>
<dbReference type="InterPro" id="IPR000595">
    <property type="entry name" value="cNMP-bd_dom"/>
</dbReference>
<accession>A0A0R2H5P1</accession>
<evidence type="ECO:0000256" key="3">
    <source>
        <dbReference type="ARBA" id="ARBA00023163"/>
    </source>
</evidence>
<dbReference type="InterPro" id="IPR036390">
    <property type="entry name" value="WH_DNA-bd_sf"/>
</dbReference>
<dbReference type="SUPFAM" id="SSF51206">
    <property type="entry name" value="cAMP-binding domain-like"/>
    <property type="match status" value="1"/>
</dbReference>
<feature type="domain" description="Cyclic nucleotide-binding" evidence="4">
    <location>
        <begin position="12"/>
        <end position="109"/>
    </location>
</feature>
<dbReference type="Proteomes" id="UP000051841">
    <property type="component" value="Unassembled WGS sequence"/>
</dbReference>
<evidence type="ECO:0000313" key="6">
    <source>
        <dbReference type="EMBL" id="KRN45420.1"/>
    </source>
</evidence>
<dbReference type="Pfam" id="PF13545">
    <property type="entry name" value="HTH_Crp_2"/>
    <property type="match status" value="1"/>
</dbReference>
<name>A0A0R2H5P1_9FIRM</name>
<dbReference type="InterPro" id="IPR014710">
    <property type="entry name" value="RmlC-like_jellyroll"/>
</dbReference>
<dbReference type="AlphaFoldDB" id="A0A0R2H5P1"/>
<gene>
    <name evidence="6" type="ORF">IV49_GL001983</name>
</gene>
<organism evidence="6 7">
    <name type="scientific">Kandleria vitulina DSM 20405</name>
    <dbReference type="NCBI Taxonomy" id="1410657"/>
    <lineage>
        <taxon>Bacteria</taxon>
        <taxon>Bacillati</taxon>
        <taxon>Bacillota</taxon>
        <taxon>Erysipelotrichia</taxon>
        <taxon>Erysipelotrichales</taxon>
        <taxon>Coprobacillaceae</taxon>
        <taxon>Kandleria</taxon>
    </lineage>
</organism>
<dbReference type="Gene3D" id="2.60.120.10">
    <property type="entry name" value="Jelly Rolls"/>
    <property type="match status" value="1"/>
</dbReference>
<dbReference type="Pfam" id="PF00027">
    <property type="entry name" value="cNMP_binding"/>
    <property type="match status" value="1"/>
</dbReference>
<dbReference type="InterPro" id="IPR012318">
    <property type="entry name" value="HTH_CRP"/>
</dbReference>
<feature type="domain" description="HTH crp-type" evidence="5">
    <location>
        <begin position="146"/>
        <end position="214"/>
    </location>
</feature>
<reference evidence="6 7" key="1">
    <citation type="journal article" date="2015" name="Genome Announc.">
        <title>Expanding the biotechnology potential of lactobacilli through comparative genomics of 213 strains and associated genera.</title>
        <authorList>
            <person name="Sun Z."/>
            <person name="Harris H.M."/>
            <person name="McCann A."/>
            <person name="Guo C."/>
            <person name="Argimon S."/>
            <person name="Zhang W."/>
            <person name="Yang X."/>
            <person name="Jeffery I.B."/>
            <person name="Cooney J.C."/>
            <person name="Kagawa T.F."/>
            <person name="Liu W."/>
            <person name="Song Y."/>
            <person name="Salvetti E."/>
            <person name="Wrobel A."/>
            <person name="Rasinkangas P."/>
            <person name="Parkhill J."/>
            <person name="Rea M.C."/>
            <person name="O'Sullivan O."/>
            <person name="Ritari J."/>
            <person name="Douillard F.P."/>
            <person name="Paul Ross R."/>
            <person name="Yang R."/>
            <person name="Briner A.E."/>
            <person name="Felis G.E."/>
            <person name="de Vos W.M."/>
            <person name="Barrangou R."/>
            <person name="Klaenhammer T.R."/>
            <person name="Caufield P.W."/>
            <person name="Cui Y."/>
            <person name="Zhang H."/>
            <person name="O'Toole P.W."/>
        </authorList>
    </citation>
    <scope>NUCLEOTIDE SEQUENCE [LARGE SCALE GENOMIC DNA]</scope>
    <source>
        <strain evidence="6 7">DSM 20405</strain>
    </source>
</reference>
<dbReference type="EMBL" id="JQBL01000076">
    <property type="protein sequence ID" value="KRN45420.1"/>
    <property type="molecule type" value="Genomic_DNA"/>
</dbReference>
<dbReference type="GO" id="GO:0003677">
    <property type="term" value="F:DNA binding"/>
    <property type="evidence" value="ECO:0007669"/>
    <property type="project" value="UniProtKB-KW"/>
</dbReference>
<dbReference type="PROSITE" id="PS51063">
    <property type="entry name" value="HTH_CRP_2"/>
    <property type="match status" value="1"/>
</dbReference>
<proteinExistence type="predicted"/>
<dbReference type="RefSeq" id="WP_031589902.1">
    <property type="nucleotide sequence ID" value="NZ_JNKN01000069.1"/>
</dbReference>
<sequence length="221" mass="25776">MNIIDEMHHFDLFSSLEDHQIEEILSLLSGRIECYEKNEIVFNQGETVHEIGLVLEGELIGISYDLLGHSNIYAHIDTYDYFGESYALIHHDLKLDVMAVTKTRVLFLDGNKIMDVHYPAFIKNLMHLLASKNVALSNKINTIAPKSMRERLMNYLYMQIRIHDSFVFDIPFNRQQLADYLLVDRSSLSHELSLMKQEGLLDFKKNHFIIYKVPDRKPTCL</sequence>
<dbReference type="PATRIC" id="fig|1410657.5.peg.2047"/>